<dbReference type="InterPro" id="IPR006140">
    <property type="entry name" value="D-isomer_DH_NAD-bd"/>
</dbReference>
<dbReference type="InterPro" id="IPR006139">
    <property type="entry name" value="D-isomer_2_OHA_DH_cat_dom"/>
</dbReference>
<dbReference type="Pfam" id="PF00389">
    <property type="entry name" value="2-Hacid_dh"/>
    <property type="match status" value="1"/>
</dbReference>
<dbReference type="Gene3D" id="3.40.50.720">
    <property type="entry name" value="NAD(P)-binding Rossmann-like Domain"/>
    <property type="match status" value="2"/>
</dbReference>
<dbReference type="InterPro" id="IPR036291">
    <property type="entry name" value="NAD(P)-bd_dom_sf"/>
</dbReference>
<keyword evidence="1 3" id="KW-0560">Oxidoreductase</keyword>
<evidence type="ECO:0000259" key="5">
    <source>
        <dbReference type="Pfam" id="PF02826"/>
    </source>
</evidence>
<dbReference type="AlphaFoldDB" id="A0A5S9R0H7"/>
<dbReference type="GO" id="GO:0005829">
    <property type="term" value="C:cytosol"/>
    <property type="evidence" value="ECO:0007669"/>
    <property type="project" value="TreeGrafter"/>
</dbReference>
<evidence type="ECO:0000313" key="6">
    <source>
        <dbReference type="EMBL" id="CAA0125109.1"/>
    </source>
</evidence>
<keyword evidence="7" id="KW-1185">Reference proteome</keyword>
<evidence type="ECO:0000256" key="1">
    <source>
        <dbReference type="ARBA" id="ARBA00023002"/>
    </source>
</evidence>
<proteinExistence type="inferred from homology"/>
<dbReference type="EMBL" id="CACSIO010000061">
    <property type="protein sequence ID" value="CAA0125109.1"/>
    <property type="molecule type" value="Genomic_DNA"/>
</dbReference>
<feature type="domain" description="D-isomer specific 2-hydroxyacid dehydrogenase NAD-binding" evidence="5">
    <location>
        <begin position="114"/>
        <end position="286"/>
    </location>
</feature>
<evidence type="ECO:0000259" key="4">
    <source>
        <dbReference type="Pfam" id="PF00389"/>
    </source>
</evidence>
<evidence type="ECO:0000256" key="3">
    <source>
        <dbReference type="RuleBase" id="RU003719"/>
    </source>
</evidence>
<dbReference type="PROSITE" id="PS00671">
    <property type="entry name" value="D_2_HYDROXYACID_DH_3"/>
    <property type="match status" value="1"/>
</dbReference>
<keyword evidence="2" id="KW-0520">NAD</keyword>
<evidence type="ECO:0000313" key="7">
    <source>
        <dbReference type="Proteomes" id="UP000441399"/>
    </source>
</evidence>
<dbReference type="InterPro" id="IPR050223">
    <property type="entry name" value="D-isomer_2-hydroxyacid_DH"/>
</dbReference>
<comment type="similarity">
    <text evidence="3">Belongs to the D-isomer specific 2-hydroxyacid dehydrogenase family.</text>
</comment>
<organism evidence="6 7">
    <name type="scientific">BD1-7 clade bacterium</name>
    <dbReference type="NCBI Taxonomy" id="2029982"/>
    <lineage>
        <taxon>Bacteria</taxon>
        <taxon>Pseudomonadati</taxon>
        <taxon>Pseudomonadota</taxon>
        <taxon>Gammaproteobacteria</taxon>
        <taxon>Cellvibrionales</taxon>
        <taxon>Spongiibacteraceae</taxon>
        <taxon>BD1-7 clade</taxon>
    </lineage>
</organism>
<dbReference type="OrthoDB" id="9805416at2"/>
<dbReference type="PANTHER" id="PTHR10996:SF283">
    <property type="entry name" value="GLYOXYLATE_HYDROXYPYRUVATE REDUCTASE B"/>
    <property type="match status" value="1"/>
</dbReference>
<dbReference type="InterPro" id="IPR029753">
    <property type="entry name" value="D-isomer_DH_CS"/>
</dbReference>
<dbReference type="GO" id="GO:0051287">
    <property type="term" value="F:NAD binding"/>
    <property type="evidence" value="ECO:0007669"/>
    <property type="project" value="InterPro"/>
</dbReference>
<dbReference type="GO" id="GO:0030267">
    <property type="term" value="F:glyoxylate reductase (NADPH) activity"/>
    <property type="evidence" value="ECO:0007669"/>
    <property type="project" value="TreeGrafter"/>
</dbReference>
<sequence length="313" mass="34572">MKVLVTCPPMLQQKEHFLPIFERMGFEAVTPEVSQTLSEAELKRYLADVDGWIIGDDPATRDVLTYGKNTKLKACVKWGVGTDNVDRAACEELGIEFDYTPNMFGKEVADIAVGYVIGLARNTFFIDRNVRSGNWVKPAGISIAGKKVGVVGFGDIGKNTAKRLLASDMDVYAYDPFIKEMPSNLDCVKQRNWPEDLESLDFLIFTCALTDKTRHMLSHSEIAQCKNGVRIVNVARGPLIDESALLKGLKTGKIHSTALDVFETEPLPVSSQLINHNYCILGSHNASNTVDAVQATNLEAITKLQKLLEIQHA</sequence>
<dbReference type="Proteomes" id="UP000441399">
    <property type="component" value="Unassembled WGS sequence"/>
</dbReference>
<dbReference type="Pfam" id="PF02826">
    <property type="entry name" value="2-Hacid_dh_C"/>
    <property type="match status" value="1"/>
</dbReference>
<keyword evidence="6" id="KW-0670">Pyruvate</keyword>
<gene>
    <name evidence="6" type="ORF">OPDIPICF_03354</name>
</gene>
<feature type="domain" description="D-isomer specific 2-hydroxyacid dehydrogenase catalytic" evidence="4">
    <location>
        <begin position="18"/>
        <end position="308"/>
    </location>
</feature>
<accession>A0A5S9R0H7</accession>
<dbReference type="SUPFAM" id="SSF51735">
    <property type="entry name" value="NAD(P)-binding Rossmann-fold domains"/>
    <property type="match status" value="1"/>
</dbReference>
<dbReference type="PANTHER" id="PTHR10996">
    <property type="entry name" value="2-HYDROXYACID DEHYDROGENASE-RELATED"/>
    <property type="match status" value="1"/>
</dbReference>
<dbReference type="CDD" id="cd12172">
    <property type="entry name" value="PGDH_like_2"/>
    <property type="match status" value="1"/>
</dbReference>
<dbReference type="SUPFAM" id="SSF52283">
    <property type="entry name" value="Formate/glycerate dehydrogenase catalytic domain-like"/>
    <property type="match status" value="1"/>
</dbReference>
<name>A0A5S9R0H7_9GAMM</name>
<evidence type="ECO:0000256" key="2">
    <source>
        <dbReference type="ARBA" id="ARBA00023027"/>
    </source>
</evidence>
<protein>
    <submittedName>
        <fullName evidence="6">Hydroxypyruvate reductase</fullName>
        <ecNumber evidence="6">1.1.1.81</ecNumber>
    </submittedName>
</protein>
<reference evidence="6 7" key="1">
    <citation type="submission" date="2019-11" db="EMBL/GenBank/DDBJ databases">
        <authorList>
            <person name="Holert J."/>
        </authorList>
    </citation>
    <scope>NUCLEOTIDE SEQUENCE [LARGE SCALE GENOMIC DNA]</scope>
    <source>
        <strain evidence="6">SB11_3</strain>
    </source>
</reference>
<dbReference type="EC" id="1.1.1.81" evidence="6"/>
<dbReference type="GO" id="GO:0016618">
    <property type="term" value="F:hydroxypyruvate reductase [NAD(P)H] activity"/>
    <property type="evidence" value="ECO:0007669"/>
    <property type="project" value="UniProtKB-EC"/>
</dbReference>